<organism evidence="8 9">
    <name type="scientific">Cyclostephanos tholiformis</name>
    <dbReference type="NCBI Taxonomy" id="382380"/>
    <lineage>
        <taxon>Eukaryota</taxon>
        <taxon>Sar</taxon>
        <taxon>Stramenopiles</taxon>
        <taxon>Ochrophyta</taxon>
        <taxon>Bacillariophyta</taxon>
        <taxon>Coscinodiscophyceae</taxon>
        <taxon>Thalassiosirophycidae</taxon>
        <taxon>Stephanodiscales</taxon>
        <taxon>Stephanodiscaceae</taxon>
        <taxon>Cyclostephanos</taxon>
    </lineage>
</organism>
<keyword evidence="6" id="KW-0560">Oxidoreductase</keyword>
<evidence type="ECO:0000256" key="2">
    <source>
        <dbReference type="ARBA" id="ARBA00004777"/>
    </source>
</evidence>
<dbReference type="Gene3D" id="3.20.20.220">
    <property type="match status" value="1"/>
</dbReference>
<feature type="domain" description="MTHFR SAM-binding regulatory" evidence="7">
    <location>
        <begin position="334"/>
        <end position="610"/>
    </location>
</feature>
<comment type="caution">
    <text evidence="8">The sequence shown here is derived from an EMBL/GenBank/DDBJ whole genome shotgun (WGS) entry which is preliminary data.</text>
</comment>
<dbReference type="SUPFAM" id="SSF51730">
    <property type="entry name" value="FAD-linked oxidoreductase"/>
    <property type="match status" value="1"/>
</dbReference>
<reference evidence="8 9" key="1">
    <citation type="submission" date="2024-10" db="EMBL/GenBank/DDBJ databases">
        <title>Updated reference genomes for cyclostephanoid diatoms.</title>
        <authorList>
            <person name="Roberts W.R."/>
            <person name="Alverson A.J."/>
        </authorList>
    </citation>
    <scope>NUCLEOTIDE SEQUENCE [LARGE SCALE GENOMIC DNA]</scope>
    <source>
        <strain evidence="8 9">AJA228-03</strain>
    </source>
</reference>
<dbReference type="AlphaFoldDB" id="A0ABD3R2D5"/>
<evidence type="ECO:0000256" key="6">
    <source>
        <dbReference type="ARBA" id="ARBA00023002"/>
    </source>
</evidence>
<dbReference type="InterPro" id="IPR053806">
    <property type="entry name" value="MTHFR_C"/>
</dbReference>
<keyword evidence="5" id="KW-0274">FAD</keyword>
<sequence>MSRRLDPLFVSVTWGANGSTLSRSLAVASHAQRFACVDVLLHLSCTGLTREQLAQVLNMAKSSGVRNILALRGDPPQGKRSWMEGDVSGGECDRAIDLVKLIRKLHGDYFGIGVAGHPEGHPSSARGEDGNKIEMEHLKKKLDAGADFIITQFFYDVNIFLDYVQRCRKSRITCPIIPGIMPIQSYSSLLKMTQFCGISVPSSVFERLQSVRHDDEAVKKIGCEIATEMCFTILRSSFMEKDFGVQMDVDGFHFYTLNLERSSTRILANLGAVSVLSEAGRSVAREKQSNQMKCDFAHDVDDGLAIAETNQECNAAALGRERTYSISEQARSTRRALPWKPSAMENRSKEAVRPINWSNRPLSYIMRTDDWDEFPNGRWGDSTSPAFGELSELSHFYSFTLGSDDDRRAMLGSCPLNESDVHEVFARYVEGTVPHIPWCETPLQPESFLIQPQLAKLNRYGMLTVNSQPPVDGASSNHPVFGWGGKGGRVYQKAYVECFVNPDKANRLTRMVTDNPNMNMYAVNYTGQELRVGVEEGGVTALTWGVFPNREILQPTIFDPEIFLVWAEEAFSLWSAMWLNLYDYGSDSYELIEKMRDTYYLVAIIDNDFTSGGKDGSKFLLLDSLLEVGKLSSSSST</sequence>
<keyword evidence="4" id="KW-0285">Flavoprotein</keyword>
<dbReference type="EMBL" id="JALLPB020000708">
    <property type="protein sequence ID" value="KAL3806900.1"/>
    <property type="molecule type" value="Genomic_DNA"/>
</dbReference>
<dbReference type="InterPro" id="IPR029041">
    <property type="entry name" value="FAD-linked_oxidoreductase-like"/>
</dbReference>
<evidence type="ECO:0000259" key="7">
    <source>
        <dbReference type="Pfam" id="PF21895"/>
    </source>
</evidence>
<accession>A0ABD3R2D5</accession>
<dbReference type="Pfam" id="PF21895">
    <property type="entry name" value="MTHFR_C"/>
    <property type="match status" value="1"/>
</dbReference>
<evidence type="ECO:0000313" key="9">
    <source>
        <dbReference type="Proteomes" id="UP001530377"/>
    </source>
</evidence>
<comment type="cofactor">
    <cofactor evidence="1">
        <name>FAD</name>
        <dbReference type="ChEBI" id="CHEBI:57692"/>
    </cofactor>
</comment>
<evidence type="ECO:0000313" key="8">
    <source>
        <dbReference type="EMBL" id="KAL3806900.1"/>
    </source>
</evidence>
<protein>
    <recommendedName>
        <fullName evidence="7">MTHFR SAM-binding regulatory domain-containing protein</fullName>
    </recommendedName>
</protein>
<name>A0ABD3R2D5_9STRA</name>
<dbReference type="CDD" id="cd00537">
    <property type="entry name" value="MTHFR"/>
    <property type="match status" value="1"/>
</dbReference>
<dbReference type="PANTHER" id="PTHR45754:SF3">
    <property type="entry name" value="METHYLENETETRAHYDROFOLATE REDUCTASE (NADPH)"/>
    <property type="match status" value="1"/>
</dbReference>
<evidence type="ECO:0000256" key="5">
    <source>
        <dbReference type="ARBA" id="ARBA00022827"/>
    </source>
</evidence>
<dbReference type="PANTHER" id="PTHR45754">
    <property type="entry name" value="METHYLENETETRAHYDROFOLATE REDUCTASE"/>
    <property type="match status" value="1"/>
</dbReference>
<evidence type="ECO:0000256" key="1">
    <source>
        <dbReference type="ARBA" id="ARBA00001974"/>
    </source>
</evidence>
<gene>
    <name evidence="8" type="ORF">ACHAXA_008707</name>
</gene>
<dbReference type="InterPro" id="IPR003171">
    <property type="entry name" value="Mehydrof_redctse-like"/>
</dbReference>
<proteinExistence type="inferred from homology"/>
<dbReference type="GO" id="GO:0004489">
    <property type="term" value="F:methylenetetrahydrofolate reductase [NAD(P)H] activity"/>
    <property type="evidence" value="ECO:0007669"/>
    <property type="project" value="UniProtKB-ARBA"/>
</dbReference>
<dbReference type="Pfam" id="PF02219">
    <property type="entry name" value="MTHFR"/>
    <property type="match status" value="1"/>
</dbReference>
<evidence type="ECO:0000256" key="3">
    <source>
        <dbReference type="ARBA" id="ARBA00006743"/>
    </source>
</evidence>
<comment type="pathway">
    <text evidence="2">One-carbon metabolism; tetrahydrofolate interconversion.</text>
</comment>
<dbReference type="Proteomes" id="UP001530377">
    <property type="component" value="Unassembled WGS sequence"/>
</dbReference>
<keyword evidence="9" id="KW-1185">Reference proteome</keyword>
<comment type="similarity">
    <text evidence="3">Belongs to the methylenetetrahydrofolate reductase family.</text>
</comment>
<evidence type="ECO:0000256" key="4">
    <source>
        <dbReference type="ARBA" id="ARBA00022630"/>
    </source>
</evidence>